<dbReference type="OrthoDB" id="786489at2759"/>
<feature type="compositionally biased region" description="Polar residues" evidence="1">
    <location>
        <begin position="126"/>
        <end position="135"/>
    </location>
</feature>
<keyword evidence="3" id="KW-1185">Reference proteome</keyword>
<feature type="region of interest" description="Disordered" evidence="1">
    <location>
        <begin position="91"/>
        <end position="152"/>
    </location>
</feature>
<sequence length="269" mass="29812">MAVLEEIIKDLQTTIISCMEKEASLEKKIEILRSDNELFEKKEVSLDSRLKSMENDKQSRVLEKSINEMLTRLEEIDTGLQMQVSQQSAALAEDLASSDGTPLSATSSSSFPGEEESELTGEFPSSGPNFETTIINPPDGLRQSDDGSKQSPEIVQIPLDDDREQVQLAPAAREVEAAEMAAVPLSDAPLIGAPFRLISFFANYVSGADLVKESSQNDAIFLLPFFFFFFDVGKYLTREISSLNKNVGFGMPEELSSWPSNLRYYPFSL</sequence>
<dbReference type="Proteomes" id="UP000663760">
    <property type="component" value="Chromosome 3"/>
</dbReference>
<organism evidence="2 3">
    <name type="scientific">Spirodela intermedia</name>
    <name type="common">Intermediate duckweed</name>
    <dbReference type="NCBI Taxonomy" id="51605"/>
    <lineage>
        <taxon>Eukaryota</taxon>
        <taxon>Viridiplantae</taxon>
        <taxon>Streptophyta</taxon>
        <taxon>Embryophyta</taxon>
        <taxon>Tracheophyta</taxon>
        <taxon>Spermatophyta</taxon>
        <taxon>Magnoliopsida</taxon>
        <taxon>Liliopsida</taxon>
        <taxon>Araceae</taxon>
        <taxon>Lemnoideae</taxon>
        <taxon>Spirodela</taxon>
    </lineage>
</organism>
<reference evidence="2" key="1">
    <citation type="submission" date="2020-02" db="EMBL/GenBank/DDBJ databases">
        <authorList>
            <person name="Scholz U."/>
            <person name="Mascher M."/>
            <person name="Fiebig A."/>
        </authorList>
    </citation>
    <scope>NUCLEOTIDE SEQUENCE</scope>
</reference>
<evidence type="ECO:0000313" key="2">
    <source>
        <dbReference type="EMBL" id="CAA7392943.1"/>
    </source>
</evidence>
<gene>
    <name evidence="2" type="ORF">SI8410_03003774</name>
</gene>
<proteinExistence type="predicted"/>
<dbReference type="AlphaFoldDB" id="A0A7I8K5S9"/>
<dbReference type="EMBL" id="LR746266">
    <property type="protein sequence ID" value="CAA7392943.1"/>
    <property type="molecule type" value="Genomic_DNA"/>
</dbReference>
<evidence type="ECO:0000256" key="1">
    <source>
        <dbReference type="SAM" id="MobiDB-lite"/>
    </source>
</evidence>
<accession>A0A7I8K5S9</accession>
<protein>
    <submittedName>
        <fullName evidence="2">Uncharacterized protein</fullName>
    </submittedName>
</protein>
<name>A0A7I8K5S9_SPIIN</name>
<evidence type="ECO:0000313" key="3">
    <source>
        <dbReference type="Proteomes" id="UP000663760"/>
    </source>
</evidence>